<dbReference type="Gene3D" id="1.10.30.50">
    <property type="match status" value="1"/>
</dbReference>
<name>A0ABV6KUC2_9BACI</name>
<dbReference type="PROSITE" id="PS50878">
    <property type="entry name" value="RT_POL"/>
    <property type="match status" value="1"/>
</dbReference>
<dbReference type="RefSeq" id="WP_377058673.1">
    <property type="nucleotide sequence ID" value="NZ_JBHLUU010000114.1"/>
</dbReference>
<dbReference type="CDD" id="cd00085">
    <property type="entry name" value="HNHc"/>
    <property type="match status" value="1"/>
</dbReference>
<gene>
    <name evidence="2" type="primary">ltrA</name>
    <name evidence="2" type="ORF">ACFFHF_17140</name>
</gene>
<evidence type="ECO:0000313" key="2">
    <source>
        <dbReference type="EMBL" id="MFC0476931.1"/>
    </source>
</evidence>
<comment type="caution">
    <text evidence="2">The sequence shown here is derived from an EMBL/GenBank/DDBJ whole genome shotgun (WGS) entry which is preliminary data.</text>
</comment>
<dbReference type="NCBIfam" id="TIGR04416">
    <property type="entry name" value="group_II_RT_mat"/>
    <property type="match status" value="1"/>
</dbReference>
<sequence>MQTTLRYWEYYEQTETFSQLYEDSKHGKSFKDLYELIISEKNILLAYRRIKSNTGSKTPGIDGFTIDSYKNLPKDEFIKKVRKRLFNYKPKAVRRVFIPKPNGDLRPLGIPSMIDRLIQQMIKQILEPIAEAKFYNHSYGFRSLRSTHHAKSRCDSLINMGNYHFVVDIDIKGFFDNVNHKRLIQQLWNMGIKDKRVLAIIGKMLKAPIEGEGIPTKGTPQGGILSPLLSNIVLHDLDKWVYSQWEGFPSKFNYKRQGDKIFALKQTNLKEGYIVRYADDFKIFCKDSKTALKWFHAVKQYLKDRLGLDISPEKSKVVNLRKKSTEFLGFTIKAEVKGTKRVAFSHIRDKKKKEIHRRARNIIKQIRKSPTTKNIMIWNSFVLGVHNYFKYATHVYLDFAEISHKLHRLMKKRLGKIGKFDKPHKPGPTYEKFYGKNSVKTWTIRDVNLYPIKDISTSTNLNFSQNLTPYTEEGRELIFTKLKPNITAELIKLMNANIIGRSVEYMDNRISRYSMKNGLCEITKTFLIAEEVHCHHYKPIKLGGDDSFNNLRIIYRDVHKLVHATNKDTILKYLNKLKLNEEQLIKVNKYRKVCKLEPINITF</sequence>
<dbReference type="InterPro" id="IPR000477">
    <property type="entry name" value="RT_dom"/>
</dbReference>
<dbReference type="Pfam" id="PF00078">
    <property type="entry name" value="RVT_1"/>
    <property type="match status" value="1"/>
</dbReference>
<dbReference type="PANTHER" id="PTHR34047:SF8">
    <property type="entry name" value="PROTEIN YKFC"/>
    <property type="match status" value="1"/>
</dbReference>
<dbReference type="SUPFAM" id="SSF56672">
    <property type="entry name" value="DNA/RNA polymerases"/>
    <property type="match status" value="1"/>
</dbReference>
<dbReference type="InterPro" id="IPR043502">
    <property type="entry name" value="DNA/RNA_pol_sf"/>
</dbReference>
<keyword evidence="2" id="KW-0548">Nucleotidyltransferase</keyword>
<evidence type="ECO:0000313" key="3">
    <source>
        <dbReference type="Proteomes" id="UP001589738"/>
    </source>
</evidence>
<keyword evidence="2" id="KW-0695">RNA-directed DNA polymerase</keyword>
<evidence type="ECO:0000259" key="1">
    <source>
        <dbReference type="PROSITE" id="PS50878"/>
    </source>
</evidence>
<dbReference type="InterPro" id="IPR030931">
    <property type="entry name" value="Group_II_RT_mat"/>
</dbReference>
<dbReference type="InterPro" id="IPR051083">
    <property type="entry name" value="GrpII_Intron_Splice-Mob/Def"/>
</dbReference>
<reference evidence="2 3" key="1">
    <citation type="submission" date="2024-09" db="EMBL/GenBank/DDBJ databases">
        <authorList>
            <person name="Sun Q."/>
            <person name="Mori K."/>
        </authorList>
    </citation>
    <scope>NUCLEOTIDE SEQUENCE [LARGE SCALE GENOMIC DNA]</scope>
    <source>
        <strain evidence="2 3">CGMCC 1.9126</strain>
    </source>
</reference>
<protein>
    <submittedName>
        <fullName evidence="2">Group II intron reverse transcriptase/maturase</fullName>
        <ecNumber evidence="2">2.7.7.49</ecNumber>
    </submittedName>
</protein>
<feature type="domain" description="Reverse transcriptase" evidence="1">
    <location>
        <begin position="79"/>
        <end position="332"/>
    </location>
</feature>
<dbReference type="EC" id="2.7.7.49" evidence="2"/>
<dbReference type="PANTHER" id="PTHR34047">
    <property type="entry name" value="NUCLEAR INTRON MATURASE 1, MITOCHONDRIAL-RELATED"/>
    <property type="match status" value="1"/>
</dbReference>
<keyword evidence="3" id="KW-1185">Reference proteome</keyword>
<proteinExistence type="predicted"/>
<dbReference type="GO" id="GO:0003964">
    <property type="term" value="F:RNA-directed DNA polymerase activity"/>
    <property type="evidence" value="ECO:0007669"/>
    <property type="project" value="UniProtKB-KW"/>
</dbReference>
<dbReference type="InterPro" id="IPR003615">
    <property type="entry name" value="HNH_nuc"/>
</dbReference>
<keyword evidence="2" id="KW-0808">Transferase</keyword>
<dbReference type="Proteomes" id="UP001589738">
    <property type="component" value="Unassembled WGS sequence"/>
</dbReference>
<dbReference type="EMBL" id="JBHLUU010000114">
    <property type="protein sequence ID" value="MFC0476931.1"/>
    <property type="molecule type" value="Genomic_DNA"/>
</dbReference>
<accession>A0ABV6KUC2</accession>
<dbReference type="CDD" id="cd01651">
    <property type="entry name" value="RT_G2_intron"/>
    <property type="match status" value="1"/>
</dbReference>
<organism evidence="2 3">
    <name type="scientific">Robertmurraya beringensis</name>
    <dbReference type="NCBI Taxonomy" id="641660"/>
    <lineage>
        <taxon>Bacteria</taxon>
        <taxon>Bacillati</taxon>
        <taxon>Bacillota</taxon>
        <taxon>Bacilli</taxon>
        <taxon>Bacillales</taxon>
        <taxon>Bacillaceae</taxon>
        <taxon>Robertmurraya</taxon>
    </lineage>
</organism>